<dbReference type="SUPFAM" id="SSF88946">
    <property type="entry name" value="Sigma2 domain of RNA polymerase sigma factors"/>
    <property type="match status" value="1"/>
</dbReference>
<accession>A0ABV5V053</accession>
<evidence type="ECO:0000256" key="3">
    <source>
        <dbReference type="ARBA" id="ARBA00023082"/>
    </source>
</evidence>
<dbReference type="Proteomes" id="UP001589613">
    <property type="component" value="Unassembled WGS sequence"/>
</dbReference>
<dbReference type="SUPFAM" id="SSF88659">
    <property type="entry name" value="Sigma3 and sigma4 domains of RNA polymerase sigma factors"/>
    <property type="match status" value="1"/>
</dbReference>
<dbReference type="InterPro" id="IPR039425">
    <property type="entry name" value="RNA_pol_sigma-70-like"/>
</dbReference>
<feature type="region of interest" description="Disordered" evidence="6">
    <location>
        <begin position="1"/>
        <end position="27"/>
    </location>
</feature>
<keyword evidence="5" id="KW-0804">Transcription</keyword>
<protein>
    <submittedName>
        <fullName evidence="9">Sigma-70 family RNA polymerase sigma factor</fullName>
    </submittedName>
</protein>
<dbReference type="Pfam" id="PF04542">
    <property type="entry name" value="Sigma70_r2"/>
    <property type="match status" value="1"/>
</dbReference>
<dbReference type="InterPro" id="IPR013325">
    <property type="entry name" value="RNA_pol_sigma_r2"/>
</dbReference>
<dbReference type="InterPro" id="IPR014284">
    <property type="entry name" value="RNA_pol_sigma-70_dom"/>
</dbReference>
<evidence type="ECO:0000256" key="1">
    <source>
        <dbReference type="ARBA" id="ARBA00010641"/>
    </source>
</evidence>
<evidence type="ECO:0000256" key="4">
    <source>
        <dbReference type="ARBA" id="ARBA00023125"/>
    </source>
</evidence>
<dbReference type="NCBIfam" id="TIGR02937">
    <property type="entry name" value="sigma70-ECF"/>
    <property type="match status" value="1"/>
</dbReference>
<keyword evidence="4" id="KW-0238">DNA-binding</keyword>
<proteinExistence type="inferred from homology"/>
<dbReference type="Gene3D" id="1.10.10.10">
    <property type="entry name" value="Winged helix-like DNA-binding domain superfamily/Winged helix DNA-binding domain"/>
    <property type="match status" value="1"/>
</dbReference>
<dbReference type="InterPro" id="IPR013249">
    <property type="entry name" value="RNA_pol_sigma70_r4_t2"/>
</dbReference>
<evidence type="ECO:0000256" key="5">
    <source>
        <dbReference type="ARBA" id="ARBA00023163"/>
    </source>
</evidence>
<dbReference type="PANTHER" id="PTHR43133:SF58">
    <property type="entry name" value="ECF RNA POLYMERASE SIGMA FACTOR SIGD"/>
    <property type="match status" value="1"/>
</dbReference>
<organism evidence="9 10">
    <name type="scientific">Ornithinimicrobium kibberense</name>
    <dbReference type="NCBI Taxonomy" id="282060"/>
    <lineage>
        <taxon>Bacteria</taxon>
        <taxon>Bacillati</taxon>
        <taxon>Actinomycetota</taxon>
        <taxon>Actinomycetes</taxon>
        <taxon>Micrococcales</taxon>
        <taxon>Ornithinimicrobiaceae</taxon>
        <taxon>Ornithinimicrobium</taxon>
    </lineage>
</organism>
<dbReference type="InterPro" id="IPR013324">
    <property type="entry name" value="RNA_pol_sigma_r3/r4-like"/>
</dbReference>
<keyword evidence="2" id="KW-0805">Transcription regulation</keyword>
<sequence length="197" mass="21210">MATDPGTLEDRTPQAGSVSLTTRAREGDERAREELLAGVHRLALRYARARLGTYPAAAELAADVAQEVCMAVLTALPAYDDRGAPFEAFVYRIAAHKVADAQRAHARGPVTTDVHDEAWPRELVGSAEDDVLAADEASRVRDVLSSLSEKHQEVLILRVAVGLSARETAEVIGSTPGAVRVLQHRALAALRDRWEAG</sequence>
<evidence type="ECO:0000313" key="10">
    <source>
        <dbReference type="Proteomes" id="UP001589613"/>
    </source>
</evidence>
<keyword evidence="3" id="KW-0731">Sigma factor</keyword>
<dbReference type="InterPro" id="IPR036388">
    <property type="entry name" value="WH-like_DNA-bd_sf"/>
</dbReference>
<comment type="caution">
    <text evidence="9">The sequence shown here is derived from an EMBL/GenBank/DDBJ whole genome shotgun (WGS) entry which is preliminary data.</text>
</comment>
<evidence type="ECO:0000259" key="8">
    <source>
        <dbReference type="Pfam" id="PF08281"/>
    </source>
</evidence>
<reference evidence="9 10" key="1">
    <citation type="submission" date="2024-09" db="EMBL/GenBank/DDBJ databases">
        <authorList>
            <person name="Sun Q."/>
            <person name="Mori K."/>
        </authorList>
    </citation>
    <scope>NUCLEOTIDE SEQUENCE [LARGE SCALE GENOMIC DNA]</scope>
    <source>
        <strain evidence="9 10">JCM 12763</strain>
    </source>
</reference>
<feature type="domain" description="RNA polymerase sigma-70 region 2" evidence="7">
    <location>
        <begin position="39"/>
        <end position="107"/>
    </location>
</feature>
<dbReference type="EMBL" id="JBHMAX010000007">
    <property type="protein sequence ID" value="MFB9731180.1"/>
    <property type="molecule type" value="Genomic_DNA"/>
</dbReference>
<evidence type="ECO:0000256" key="2">
    <source>
        <dbReference type="ARBA" id="ARBA00023015"/>
    </source>
</evidence>
<evidence type="ECO:0000259" key="7">
    <source>
        <dbReference type="Pfam" id="PF04542"/>
    </source>
</evidence>
<feature type="domain" description="RNA polymerase sigma factor 70 region 4 type 2" evidence="8">
    <location>
        <begin position="139"/>
        <end position="190"/>
    </location>
</feature>
<name>A0ABV5V053_9MICO</name>
<dbReference type="CDD" id="cd06171">
    <property type="entry name" value="Sigma70_r4"/>
    <property type="match status" value="1"/>
</dbReference>
<dbReference type="InterPro" id="IPR007627">
    <property type="entry name" value="RNA_pol_sigma70_r2"/>
</dbReference>
<gene>
    <name evidence="9" type="ORF">ACFFN0_03875</name>
</gene>
<comment type="similarity">
    <text evidence="1">Belongs to the sigma-70 factor family. ECF subfamily.</text>
</comment>
<dbReference type="Pfam" id="PF08281">
    <property type="entry name" value="Sigma70_r4_2"/>
    <property type="match status" value="1"/>
</dbReference>
<keyword evidence="10" id="KW-1185">Reference proteome</keyword>
<evidence type="ECO:0000313" key="9">
    <source>
        <dbReference type="EMBL" id="MFB9731180.1"/>
    </source>
</evidence>
<dbReference type="Gene3D" id="1.10.1740.10">
    <property type="match status" value="1"/>
</dbReference>
<dbReference type="RefSeq" id="WP_238330327.1">
    <property type="nucleotide sequence ID" value="NZ_JBHMAX010000007.1"/>
</dbReference>
<evidence type="ECO:0000256" key="6">
    <source>
        <dbReference type="SAM" id="MobiDB-lite"/>
    </source>
</evidence>
<dbReference type="PANTHER" id="PTHR43133">
    <property type="entry name" value="RNA POLYMERASE ECF-TYPE SIGMA FACTO"/>
    <property type="match status" value="1"/>
</dbReference>